<feature type="compositionally biased region" description="Low complexity" evidence="1">
    <location>
        <begin position="327"/>
        <end position="339"/>
    </location>
</feature>
<feature type="region of interest" description="Disordered" evidence="1">
    <location>
        <begin position="222"/>
        <end position="394"/>
    </location>
</feature>
<feature type="compositionally biased region" description="Acidic residues" evidence="1">
    <location>
        <begin position="16"/>
        <end position="26"/>
    </location>
</feature>
<accession>A0A2B7Z0H4</accession>
<feature type="compositionally biased region" description="Basic residues" evidence="1">
    <location>
        <begin position="855"/>
        <end position="866"/>
    </location>
</feature>
<evidence type="ECO:0000313" key="3">
    <source>
        <dbReference type="Proteomes" id="UP000224634"/>
    </source>
</evidence>
<feature type="compositionally biased region" description="Polar residues" evidence="1">
    <location>
        <begin position="226"/>
        <end position="235"/>
    </location>
</feature>
<dbReference type="AlphaFoldDB" id="A0A2B7Z0H4"/>
<reference evidence="2 3" key="1">
    <citation type="submission" date="2017-10" db="EMBL/GenBank/DDBJ databases">
        <title>Comparative genomics in systemic dimorphic fungi from Ajellomycetaceae.</title>
        <authorList>
            <person name="Munoz J.F."/>
            <person name="Mcewen J.G."/>
            <person name="Clay O.K."/>
            <person name="Cuomo C.A."/>
        </authorList>
    </citation>
    <scope>NUCLEOTIDE SEQUENCE [LARGE SCALE GENOMIC DNA]</scope>
    <source>
        <strain evidence="2 3">UAMH7299</strain>
    </source>
</reference>
<feature type="region of interest" description="Disordered" evidence="1">
    <location>
        <begin position="410"/>
        <end position="433"/>
    </location>
</feature>
<feature type="compositionally biased region" description="Polar residues" evidence="1">
    <location>
        <begin position="349"/>
        <end position="362"/>
    </location>
</feature>
<feature type="compositionally biased region" description="Polar residues" evidence="1">
    <location>
        <begin position="812"/>
        <end position="831"/>
    </location>
</feature>
<name>A0A2B7Z0H4_POLH7</name>
<dbReference type="Proteomes" id="UP000224634">
    <property type="component" value="Unassembled WGS sequence"/>
</dbReference>
<protein>
    <submittedName>
        <fullName evidence="2">Uncharacterized protein</fullName>
    </submittedName>
</protein>
<feature type="compositionally biased region" description="Polar residues" evidence="1">
    <location>
        <begin position="844"/>
        <end position="854"/>
    </location>
</feature>
<gene>
    <name evidence="2" type="ORF">AJ80_01503</name>
</gene>
<comment type="caution">
    <text evidence="2">The sequence shown here is derived from an EMBL/GenBank/DDBJ whole genome shotgun (WGS) entry which is preliminary data.</text>
</comment>
<feature type="compositionally biased region" description="Polar residues" evidence="1">
    <location>
        <begin position="305"/>
        <end position="317"/>
    </location>
</feature>
<dbReference type="OrthoDB" id="4526763at2759"/>
<evidence type="ECO:0000256" key="1">
    <source>
        <dbReference type="SAM" id="MobiDB-lite"/>
    </source>
</evidence>
<proteinExistence type="predicted"/>
<feature type="region of interest" description="Disordered" evidence="1">
    <location>
        <begin position="1"/>
        <end position="26"/>
    </location>
</feature>
<sequence>MAGNQFPNCRSPGCDGDTDCSESESEDFIFQTPRSRFMTMQSNHSSQDGSSELYDSWDRPTWRPLRTSNSSSASLLSNILVPDPCPLGDFQDSDSSTDSDNSMNCPIASRRRHGEYFHRPPVLYRDGLCAGYKGHYPCQDTIKNELGARYSPETNERLCKASANDAVSRQPYDSILNPSVKKDLGPFSTMDYAIDTAYHRQLNEMASAWSRRPLIVAMASDDKPSQMAQLSQTVESEPPYTDKPLNPSVLPLQPPQIPKAPNDPLFSEPVSDEPSQPRGDYFGDLGHIKVEAGNASYIPDPKPLAQSNRDSSPQRRSAISKGKQPASSQEPEPPQLESQNPHRDGPPAQSDSDYSPPRSSAISKGKRPVFSQEPEPHQDKSPAQSVVTTNPYPSPPIQFADFNLFSASGAALAGPSSSRDIGRLPRGSGLARTPLSLAESPPILETVPEKNSIVEDRPLFSASDIVPGYTNMLAQTYRHKTVKIEHTLEVPDPTPYYNGSDSLSHYPDIRGPFLANSMDKQYAFVPGSRALYVGDTIVKDEDMESEVWRPKYAGELFVILRIYKDTWASCIKLSCITGPIPALTTLITGQNTAEIAEKAYAMKQENIRLVALREHVKFLPLCSLALDFNFAHYCEKNLAPLKHGMGNRTLGFLAKAPERKESLVASRECGAIYISCDIFQQCRRYITQESELLSCMNGIVDPNIGHSTDQVIGDISSRCEINNEEDDPAYPSFPYRPQPVRVTPAEDSTPPKSLGWSRSIKERFRGKQRRSGLQESEPETNIPATDAPPRNAPGPDAEIQEVPPINPPASDPQATTMPARNTTLEKPTANTPADPEEGPAPAPNSGSMTRSIKTSCRKIFRFKSTD</sequence>
<evidence type="ECO:0000313" key="2">
    <source>
        <dbReference type="EMBL" id="PGH26739.1"/>
    </source>
</evidence>
<organism evidence="2 3">
    <name type="scientific">Polytolypa hystricis (strain UAMH7299)</name>
    <dbReference type="NCBI Taxonomy" id="1447883"/>
    <lineage>
        <taxon>Eukaryota</taxon>
        <taxon>Fungi</taxon>
        <taxon>Dikarya</taxon>
        <taxon>Ascomycota</taxon>
        <taxon>Pezizomycotina</taxon>
        <taxon>Eurotiomycetes</taxon>
        <taxon>Eurotiomycetidae</taxon>
        <taxon>Onygenales</taxon>
        <taxon>Onygenales incertae sedis</taxon>
        <taxon>Polytolypa</taxon>
    </lineage>
</organism>
<feature type="compositionally biased region" description="Polar residues" evidence="1">
    <location>
        <begin position="381"/>
        <end position="391"/>
    </location>
</feature>
<dbReference type="EMBL" id="PDNA01000013">
    <property type="protein sequence ID" value="PGH26739.1"/>
    <property type="molecule type" value="Genomic_DNA"/>
</dbReference>
<keyword evidence="3" id="KW-1185">Reference proteome</keyword>
<feature type="region of interest" description="Disordered" evidence="1">
    <location>
        <begin position="722"/>
        <end position="866"/>
    </location>
</feature>